<evidence type="ECO:0000313" key="1">
    <source>
        <dbReference type="EMBL" id="SVC68643.1"/>
    </source>
</evidence>
<gene>
    <name evidence="1" type="ORF">METZ01_LOCUS321497</name>
</gene>
<dbReference type="Pfam" id="PF05721">
    <property type="entry name" value="PhyH"/>
    <property type="match status" value="1"/>
</dbReference>
<protein>
    <recommendedName>
        <fullName evidence="2">Mitomycin antibiotics/polyketide fumonisin biosynthesis protein</fullName>
    </recommendedName>
</protein>
<dbReference type="InterPro" id="IPR008775">
    <property type="entry name" value="Phytyl_CoA_dOase-like"/>
</dbReference>
<organism evidence="1">
    <name type="scientific">marine metagenome</name>
    <dbReference type="NCBI Taxonomy" id="408172"/>
    <lineage>
        <taxon>unclassified sequences</taxon>
        <taxon>metagenomes</taxon>
        <taxon>ecological metagenomes</taxon>
    </lineage>
</organism>
<dbReference type="AlphaFoldDB" id="A0A382P5K3"/>
<evidence type="ECO:0008006" key="2">
    <source>
        <dbReference type="Google" id="ProtNLM"/>
    </source>
</evidence>
<accession>A0A382P5K3</accession>
<reference evidence="1" key="1">
    <citation type="submission" date="2018-05" db="EMBL/GenBank/DDBJ databases">
        <authorList>
            <person name="Lanie J.A."/>
            <person name="Ng W.-L."/>
            <person name="Kazmierczak K.M."/>
            <person name="Andrzejewski T.M."/>
            <person name="Davidsen T.M."/>
            <person name="Wayne K.J."/>
            <person name="Tettelin H."/>
            <person name="Glass J.I."/>
            <person name="Rusch D."/>
            <person name="Podicherti R."/>
            <person name="Tsui H.-C.T."/>
            <person name="Winkler M.E."/>
        </authorList>
    </citation>
    <scope>NUCLEOTIDE SEQUENCE</scope>
</reference>
<name>A0A382P5K3_9ZZZZ</name>
<dbReference type="Gene3D" id="2.60.120.620">
    <property type="entry name" value="q2cbj1_9rhob like domain"/>
    <property type="match status" value="1"/>
</dbReference>
<dbReference type="EMBL" id="UINC01105029">
    <property type="protein sequence ID" value="SVC68643.1"/>
    <property type="molecule type" value="Genomic_DNA"/>
</dbReference>
<sequence>RVNFRYYVQNNQIHTGLTVVAFALQDIAEEDGGFACIPGSHKSDFSVPCEDREELFAQNGPLVRNIAMPKGSATIFTETLAHGAASWQQNEPRYGLFYKYNDRATIYHDQNNCRPDQAAFNLMTDEQKCFFNTAWQAFGPERRHRNDVPEFGKAIVDE</sequence>
<dbReference type="SUPFAM" id="SSF51197">
    <property type="entry name" value="Clavaminate synthase-like"/>
    <property type="match status" value="1"/>
</dbReference>
<feature type="non-terminal residue" evidence="1">
    <location>
        <position position="1"/>
    </location>
</feature>
<proteinExistence type="predicted"/>